<protein>
    <recommendedName>
        <fullName evidence="5">DNA polymerase Y-family little finger domain-containing protein</fullName>
    </recommendedName>
</protein>
<evidence type="ECO:0008006" key="5">
    <source>
        <dbReference type="Google" id="ProtNLM"/>
    </source>
</evidence>
<dbReference type="Proteomes" id="UP000249016">
    <property type="component" value="Unassembled WGS sequence"/>
</dbReference>
<keyword evidence="4" id="KW-1185">Reference proteome</keyword>
<name>A0A327ND92_9BACT</name>
<reference evidence="3 4" key="1">
    <citation type="submission" date="2018-06" db="EMBL/GenBank/DDBJ databases">
        <title>Spirosoma sp. HMF3257 Genome sequencing and assembly.</title>
        <authorList>
            <person name="Kang H."/>
            <person name="Cha I."/>
            <person name="Kim H."/>
            <person name="Kang J."/>
            <person name="Joh K."/>
        </authorList>
    </citation>
    <scope>NUCLEOTIDE SEQUENCE [LARGE SCALE GENOMIC DNA]</scope>
    <source>
        <strain evidence="3 4">HMF3257</strain>
    </source>
</reference>
<sequence length="175" mass="19786">MVAPSFGRAIMDLSIIEEALATHIARATEKIRRQSLAANLVTVVIHTNHFRTQEPQHHASQTVNLPYASNSVSEITHYATSILRIIFKEGYSYRKVGVLLSGLTPDTQCQTQLLVAEPDVRLRKVTGIVDRINLKHGQDTVRFANQGFRIKVWHSKHERKSKCYTTRVKDILLAS</sequence>
<feature type="domain" description="DUF4113" evidence="2">
    <location>
        <begin position="125"/>
        <end position="172"/>
    </location>
</feature>
<dbReference type="InterPro" id="IPR036775">
    <property type="entry name" value="DNA_pol_Y-fam_lit_finger_sf"/>
</dbReference>
<organism evidence="3 4">
    <name type="scientific">Spirosoma telluris</name>
    <dbReference type="NCBI Taxonomy" id="2183553"/>
    <lineage>
        <taxon>Bacteria</taxon>
        <taxon>Pseudomonadati</taxon>
        <taxon>Bacteroidota</taxon>
        <taxon>Cytophagia</taxon>
        <taxon>Cytophagales</taxon>
        <taxon>Cytophagaceae</taxon>
        <taxon>Spirosoma</taxon>
    </lineage>
</organism>
<gene>
    <name evidence="3" type="ORF">HMF3257_38610</name>
</gene>
<proteinExistence type="predicted"/>
<comment type="caution">
    <text evidence="3">The sequence shown here is derived from an EMBL/GenBank/DDBJ whole genome shotgun (WGS) entry which is preliminary data.</text>
</comment>
<dbReference type="AlphaFoldDB" id="A0A327ND92"/>
<dbReference type="GO" id="GO:0006281">
    <property type="term" value="P:DNA repair"/>
    <property type="evidence" value="ECO:0007669"/>
    <property type="project" value="InterPro"/>
</dbReference>
<evidence type="ECO:0000259" key="1">
    <source>
        <dbReference type="Pfam" id="PF11799"/>
    </source>
</evidence>
<evidence type="ECO:0000313" key="3">
    <source>
        <dbReference type="EMBL" id="RAI73032.1"/>
    </source>
</evidence>
<dbReference type="InterPro" id="IPR017961">
    <property type="entry name" value="DNA_pol_Y-fam_little_finger"/>
</dbReference>
<dbReference type="EMBL" id="QLII01000003">
    <property type="protein sequence ID" value="RAI73032.1"/>
    <property type="molecule type" value="Genomic_DNA"/>
</dbReference>
<dbReference type="Gene3D" id="3.30.1490.100">
    <property type="entry name" value="DNA polymerase, Y-family, little finger domain"/>
    <property type="match status" value="1"/>
</dbReference>
<evidence type="ECO:0000313" key="4">
    <source>
        <dbReference type="Proteomes" id="UP000249016"/>
    </source>
</evidence>
<dbReference type="InterPro" id="IPR025188">
    <property type="entry name" value="DUF4113"/>
</dbReference>
<dbReference type="Pfam" id="PF11799">
    <property type="entry name" value="IMS_C"/>
    <property type="match status" value="1"/>
</dbReference>
<dbReference type="SUPFAM" id="SSF100879">
    <property type="entry name" value="Lesion bypass DNA polymerase (Y-family), little finger domain"/>
    <property type="match status" value="1"/>
</dbReference>
<accession>A0A327ND92</accession>
<evidence type="ECO:0000259" key="2">
    <source>
        <dbReference type="Pfam" id="PF13438"/>
    </source>
</evidence>
<dbReference type="GO" id="GO:0003684">
    <property type="term" value="F:damaged DNA binding"/>
    <property type="evidence" value="ECO:0007669"/>
    <property type="project" value="InterPro"/>
</dbReference>
<dbReference type="OrthoDB" id="9808813at2"/>
<dbReference type="Pfam" id="PF13438">
    <property type="entry name" value="DUF4113"/>
    <property type="match status" value="1"/>
</dbReference>
<feature type="domain" description="DNA polymerase Y-family little finger" evidence="1">
    <location>
        <begin position="5"/>
        <end position="113"/>
    </location>
</feature>